<evidence type="ECO:0000313" key="3">
    <source>
        <dbReference type="EMBL" id="MBB6069188.1"/>
    </source>
</evidence>
<name>A0A841GUQ7_9BACT</name>
<evidence type="ECO:0000256" key="1">
    <source>
        <dbReference type="ARBA" id="ARBA00006845"/>
    </source>
</evidence>
<dbReference type="EMBL" id="JACHIA010000002">
    <property type="protein sequence ID" value="MBB6069188.1"/>
    <property type="molecule type" value="Genomic_DNA"/>
</dbReference>
<keyword evidence="4" id="KW-1185">Reference proteome</keyword>
<proteinExistence type="inferred from homology"/>
<feature type="domain" description="Barstar (barnase inhibitor)" evidence="2">
    <location>
        <begin position="2"/>
        <end position="105"/>
    </location>
</feature>
<dbReference type="Gene3D" id="3.30.370.10">
    <property type="entry name" value="Barstar-like"/>
    <property type="match status" value="1"/>
</dbReference>
<sequence length="116" mass="12948">MARIRINTAAISDETSFHAEFDRALGFPGWYGENMNAWIDCMSYLREEDSAGMANVTLGREEVLLVELPDAERWRAQFPAIAAELWDCTAIVNRRYVNDGESPAIALVPVDARAAI</sequence>
<accession>A0A841GUQ7</accession>
<dbReference type="InterPro" id="IPR000468">
    <property type="entry name" value="Barstar"/>
</dbReference>
<dbReference type="Proteomes" id="UP000582837">
    <property type="component" value="Unassembled WGS sequence"/>
</dbReference>
<dbReference type="AlphaFoldDB" id="A0A841GUQ7"/>
<dbReference type="InterPro" id="IPR035905">
    <property type="entry name" value="Barstar-like_sf"/>
</dbReference>
<dbReference type="SUPFAM" id="SSF52038">
    <property type="entry name" value="Barstar-related"/>
    <property type="match status" value="1"/>
</dbReference>
<organism evidence="3 4">
    <name type="scientific">Longimicrobium terrae</name>
    <dbReference type="NCBI Taxonomy" id="1639882"/>
    <lineage>
        <taxon>Bacteria</taxon>
        <taxon>Pseudomonadati</taxon>
        <taxon>Gemmatimonadota</taxon>
        <taxon>Longimicrobiia</taxon>
        <taxon>Longimicrobiales</taxon>
        <taxon>Longimicrobiaceae</taxon>
        <taxon>Longimicrobium</taxon>
    </lineage>
</organism>
<dbReference type="RefSeq" id="WP_170038097.1">
    <property type="nucleotide sequence ID" value="NZ_JABDTL010000002.1"/>
</dbReference>
<comment type="similarity">
    <text evidence="1">Belongs to the barstar family.</text>
</comment>
<dbReference type="Pfam" id="PF01337">
    <property type="entry name" value="Barstar"/>
    <property type="match status" value="1"/>
</dbReference>
<evidence type="ECO:0000313" key="4">
    <source>
        <dbReference type="Proteomes" id="UP000582837"/>
    </source>
</evidence>
<reference evidence="3 4" key="1">
    <citation type="submission" date="2020-08" db="EMBL/GenBank/DDBJ databases">
        <title>Genomic Encyclopedia of Type Strains, Phase IV (KMG-IV): sequencing the most valuable type-strain genomes for metagenomic binning, comparative biology and taxonomic classification.</title>
        <authorList>
            <person name="Goeker M."/>
        </authorList>
    </citation>
    <scope>NUCLEOTIDE SEQUENCE [LARGE SCALE GENOMIC DNA]</scope>
    <source>
        <strain evidence="3 4">DSM 29007</strain>
    </source>
</reference>
<evidence type="ECO:0000259" key="2">
    <source>
        <dbReference type="Pfam" id="PF01337"/>
    </source>
</evidence>
<comment type="caution">
    <text evidence="3">The sequence shown here is derived from an EMBL/GenBank/DDBJ whole genome shotgun (WGS) entry which is preliminary data.</text>
</comment>
<gene>
    <name evidence="3" type="ORF">HNQ61_000803</name>
</gene>
<protein>
    <recommendedName>
        <fullName evidence="2">Barstar (barnase inhibitor) domain-containing protein</fullName>
    </recommendedName>
</protein>